<keyword evidence="5 7" id="KW-0408">Iron</keyword>
<reference evidence="8" key="1">
    <citation type="journal article" date="2023" name="Mol. Phylogenet. Evol.">
        <title>Genome-scale phylogeny and comparative genomics of the fungal order Sordariales.</title>
        <authorList>
            <person name="Hensen N."/>
            <person name="Bonometti L."/>
            <person name="Westerberg I."/>
            <person name="Brannstrom I.O."/>
            <person name="Guillou S."/>
            <person name="Cros-Aarteil S."/>
            <person name="Calhoun S."/>
            <person name="Haridas S."/>
            <person name="Kuo A."/>
            <person name="Mondo S."/>
            <person name="Pangilinan J."/>
            <person name="Riley R."/>
            <person name="LaButti K."/>
            <person name="Andreopoulos B."/>
            <person name="Lipzen A."/>
            <person name="Chen C."/>
            <person name="Yan M."/>
            <person name="Daum C."/>
            <person name="Ng V."/>
            <person name="Clum A."/>
            <person name="Steindorff A."/>
            <person name="Ohm R.A."/>
            <person name="Martin F."/>
            <person name="Silar P."/>
            <person name="Natvig D.O."/>
            <person name="Lalanne C."/>
            <person name="Gautier V."/>
            <person name="Ament-Velasquez S.L."/>
            <person name="Kruys A."/>
            <person name="Hutchinson M.I."/>
            <person name="Powell A.J."/>
            <person name="Barry K."/>
            <person name="Miller A.N."/>
            <person name="Grigoriev I.V."/>
            <person name="Debuchy R."/>
            <person name="Gladieux P."/>
            <person name="Hiltunen Thoren M."/>
            <person name="Johannesson H."/>
        </authorList>
    </citation>
    <scope>NUCLEOTIDE SEQUENCE</scope>
    <source>
        <strain evidence="8">PSN324</strain>
    </source>
</reference>
<dbReference type="GO" id="GO:0005506">
    <property type="term" value="F:iron ion binding"/>
    <property type="evidence" value="ECO:0007669"/>
    <property type="project" value="InterPro"/>
</dbReference>
<dbReference type="AlphaFoldDB" id="A0AAV9HYP3"/>
<keyword evidence="9" id="KW-1185">Reference proteome</keyword>
<dbReference type="PRINTS" id="PR00465">
    <property type="entry name" value="EP450IV"/>
</dbReference>
<dbReference type="InterPro" id="IPR001128">
    <property type="entry name" value="Cyt_P450"/>
</dbReference>
<evidence type="ECO:0000313" key="9">
    <source>
        <dbReference type="Proteomes" id="UP001321749"/>
    </source>
</evidence>
<dbReference type="PANTHER" id="PTHR24304:SF2">
    <property type="entry name" value="24-HYDROXYCHOLESTEROL 7-ALPHA-HYDROXYLASE"/>
    <property type="match status" value="1"/>
</dbReference>
<evidence type="ECO:0000256" key="5">
    <source>
        <dbReference type="ARBA" id="ARBA00023004"/>
    </source>
</evidence>
<keyword evidence="3 7" id="KW-0349">Heme</keyword>
<comment type="cofactor">
    <cofactor evidence="1 7">
        <name>heme</name>
        <dbReference type="ChEBI" id="CHEBI:30413"/>
    </cofactor>
</comment>
<comment type="similarity">
    <text evidence="2">Belongs to the cytochrome P450 family.</text>
</comment>
<dbReference type="InterPro" id="IPR036396">
    <property type="entry name" value="Cyt_P450_sf"/>
</dbReference>
<keyword evidence="6" id="KW-0503">Monooxygenase</keyword>
<dbReference type="EMBL" id="MU864941">
    <property type="protein sequence ID" value="KAK4465209.1"/>
    <property type="molecule type" value="Genomic_DNA"/>
</dbReference>
<evidence type="ECO:0000256" key="7">
    <source>
        <dbReference type="PIRSR" id="PIRSR602403-1"/>
    </source>
</evidence>
<reference evidence="8" key="2">
    <citation type="submission" date="2023-06" db="EMBL/GenBank/DDBJ databases">
        <authorList>
            <consortium name="Lawrence Berkeley National Laboratory"/>
            <person name="Mondo S.J."/>
            <person name="Hensen N."/>
            <person name="Bonometti L."/>
            <person name="Westerberg I."/>
            <person name="Brannstrom I.O."/>
            <person name="Guillou S."/>
            <person name="Cros-Aarteil S."/>
            <person name="Calhoun S."/>
            <person name="Haridas S."/>
            <person name="Kuo A."/>
            <person name="Pangilinan J."/>
            <person name="Riley R."/>
            <person name="Labutti K."/>
            <person name="Andreopoulos B."/>
            <person name="Lipzen A."/>
            <person name="Chen C."/>
            <person name="Yanf M."/>
            <person name="Daum C."/>
            <person name="Ng V."/>
            <person name="Clum A."/>
            <person name="Steindorff A."/>
            <person name="Ohm R."/>
            <person name="Martin F."/>
            <person name="Silar P."/>
            <person name="Natvig D."/>
            <person name="Lalanne C."/>
            <person name="Gautier V."/>
            <person name="Ament-Velasquez S.L."/>
            <person name="Kruys A."/>
            <person name="Hutchinson M.I."/>
            <person name="Powell A.J."/>
            <person name="Barry K."/>
            <person name="Miller A.N."/>
            <person name="Grigoriev I.V."/>
            <person name="Debuchy R."/>
            <person name="Gladieux P."/>
            <person name="Thoren M.H."/>
            <person name="Johannesson H."/>
        </authorList>
    </citation>
    <scope>NUCLEOTIDE SEQUENCE</scope>
    <source>
        <strain evidence="8">PSN324</strain>
    </source>
</reference>
<dbReference type="InterPro" id="IPR002403">
    <property type="entry name" value="Cyt_P450_E_grp-IV"/>
</dbReference>
<evidence type="ECO:0000256" key="4">
    <source>
        <dbReference type="ARBA" id="ARBA00022723"/>
    </source>
</evidence>
<sequence>MSRGSTTSLRGLCGTETQLVKQVHSCLLRRGDRPGLCRGSAKRHWHGHGTKWALKASALCRAAARYPACYRPAAGTQIPVNNLWLAGNSHNMVSSVESAGLHLLHKAQNLFSPSSSSTSTDVESIRPILTSLAAIIIAYGIWAVLSRPRIHKNSPKLWRAYEWPLLGSAPSFYNRRRDYVMQGHKESKTGNFSFLVGKKHVVAVAGPAGRKTFYESRGLNFSAGFVELLAGMPFTQEADATEGDWPKYFNKTLVTMLRTEMLVKKLPVLCNDVRAFCDRLASESPSKSSPEWLVTDVFDTVYSLLTQLLSRIVGATEIAKDIETSNKVVRIFERFEKSNSTTGIIFPWLRVFTPAYVTRMVLGAVLYLKFDRIIKDRKRTGRREDDALQYLLDLGTPMETIIKFQISAVWAALLTTGANGTWLLVILASNPEWKAKCREEIDGAVARHRTSPGQSVHDVLESLTLEQWETEFPVVDVCLKEAMRVAMPGAVFRKNTSGFDIPIGDTGEVIPAGSFATYIQDEVHMDDKYYPDPTRFDPGRYERNEGGKGEPHTFVGWGSGMHPCLGSKLAKLEIFLMVACVLGRFDVELSDKDGNAVKEPPSMLDRNEHTVAKSKTPIYLRYKERKL</sequence>
<evidence type="ECO:0000256" key="6">
    <source>
        <dbReference type="ARBA" id="ARBA00023033"/>
    </source>
</evidence>
<evidence type="ECO:0000256" key="1">
    <source>
        <dbReference type="ARBA" id="ARBA00001971"/>
    </source>
</evidence>
<dbReference type="PANTHER" id="PTHR24304">
    <property type="entry name" value="CYTOCHROME P450 FAMILY 7"/>
    <property type="match status" value="1"/>
</dbReference>
<dbReference type="GO" id="GO:0016705">
    <property type="term" value="F:oxidoreductase activity, acting on paired donors, with incorporation or reduction of molecular oxygen"/>
    <property type="evidence" value="ECO:0007669"/>
    <property type="project" value="InterPro"/>
</dbReference>
<feature type="binding site" description="axial binding residue" evidence="7">
    <location>
        <position position="564"/>
    </location>
    <ligand>
        <name>heme</name>
        <dbReference type="ChEBI" id="CHEBI:30413"/>
    </ligand>
    <ligandPart>
        <name>Fe</name>
        <dbReference type="ChEBI" id="CHEBI:18248"/>
    </ligandPart>
</feature>
<dbReference type="CDD" id="cd00302">
    <property type="entry name" value="cytochrome_P450"/>
    <property type="match status" value="1"/>
</dbReference>
<keyword evidence="6" id="KW-0560">Oxidoreductase</keyword>
<dbReference type="GO" id="GO:0020037">
    <property type="term" value="F:heme binding"/>
    <property type="evidence" value="ECO:0007669"/>
    <property type="project" value="InterPro"/>
</dbReference>
<accession>A0AAV9HYP3</accession>
<dbReference type="Gene3D" id="1.10.630.10">
    <property type="entry name" value="Cytochrome P450"/>
    <property type="match status" value="1"/>
</dbReference>
<gene>
    <name evidence="8" type="ORF">QBC42DRAFT_344058</name>
</gene>
<keyword evidence="4 7" id="KW-0479">Metal-binding</keyword>
<evidence type="ECO:0000256" key="3">
    <source>
        <dbReference type="ARBA" id="ARBA00022617"/>
    </source>
</evidence>
<dbReference type="Proteomes" id="UP001321749">
    <property type="component" value="Unassembled WGS sequence"/>
</dbReference>
<evidence type="ECO:0000256" key="2">
    <source>
        <dbReference type="ARBA" id="ARBA00010617"/>
    </source>
</evidence>
<dbReference type="Pfam" id="PF00067">
    <property type="entry name" value="p450"/>
    <property type="match status" value="1"/>
</dbReference>
<evidence type="ECO:0000313" key="8">
    <source>
        <dbReference type="EMBL" id="KAK4465209.1"/>
    </source>
</evidence>
<proteinExistence type="inferred from homology"/>
<dbReference type="SUPFAM" id="SSF48264">
    <property type="entry name" value="Cytochrome P450"/>
    <property type="match status" value="1"/>
</dbReference>
<dbReference type="InterPro" id="IPR050529">
    <property type="entry name" value="CYP450_sterol_14alpha_dmase"/>
</dbReference>
<name>A0AAV9HYP3_9PEZI</name>
<protein>
    <submittedName>
        <fullName evidence="8">Cytochrome P450</fullName>
    </submittedName>
</protein>
<comment type="caution">
    <text evidence="8">The sequence shown here is derived from an EMBL/GenBank/DDBJ whole genome shotgun (WGS) entry which is preliminary data.</text>
</comment>
<organism evidence="8 9">
    <name type="scientific">Cladorrhinum samala</name>
    <dbReference type="NCBI Taxonomy" id="585594"/>
    <lineage>
        <taxon>Eukaryota</taxon>
        <taxon>Fungi</taxon>
        <taxon>Dikarya</taxon>
        <taxon>Ascomycota</taxon>
        <taxon>Pezizomycotina</taxon>
        <taxon>Sordariomycetes</taxon>
        <taxon>Sordariomycetidae</taxon>
        <taxon>Sordariales</taxon>
        <taxon>Podosporaceae</taxon>
        <taxon>Cladorrhinum</taxon>
    </lineage>
</organism>
<dbReference type="GO" id="GO:0004497">
    <property type="term" value="F:monooxygenase activity"/>
    <property type="evidence" value="ECO:0007669"/>
    <property type="project" value="UniProtKB-KW"/>
</dbReference>